<dbReference type="AlphaFoldDB" id="A0AAD2CTA3"/>
<evidence type="ECO:0000313" key="2">
    <source>
        <dbReference type="EMBL" id="CAJ1945529.1"/>
    </source>
</evidence>
<dbReference type="Proteomes" id="UP001295423">
    <property type="component" value="Unassembled WGS sequence"/>
</dbReference>
<feature type="compositionally biased region" description="Basic and acidic residues" evidence="1">
    <location>
        <begin position="417"/>
        <end position="434"/>
    </location>
</feature>
<evidence type="ECO:0000313" key="3">
    <source>
        <dbReference type="Proteomes" id="UP001295423"/>
    </source>
</evidence>
<feature type="region of interest" description="Disordered" evidence="1">
    <location>
        <begin position="1"/>
        <end position="24"/>
    </location>
</feature>
<feature type="compositionally biased region" description="Low complexity" evidence="1">
    <location>
        <begin position="82"/>
        <end position="92"/>
    </location>
</feature>
<feature type="region of interest" description="Disordered" evidence="1">
    <location>
        <begin position="78"/>
        <end position="115"/>
    </location>
</feature>
<evidence type="ECO:0000256" key="1">
    <source>
        <dbReference type="SAM" id="MobiDB-lite"/>
    </source>
</evidence>
<proteinExistence type="predicted"/>
<feature type="compositionally biased region" description="Low complexity" evidence="1">
    <location>
        <begin position="398"/>
        <end position="412"/>
    </location>
</feature>
<feature type="compositionally biased region" description="Basic and acidic residues" evidence="1">
    <location>
        <begin position="359"/>
        <end position="389"/>
    </location>
</feature>
<feature type="region of interest" description="Disordered" evidence="1">
    <location>
        <begin position="359"/>
        <end position="496"/>
    </location>
</feature>
<feature type="compositionally biased region" description="Polar residues" evidence="1">
    <location>
        <begin position="7"/>
        <end position="17"/>
    </location>
</feature>
<dbReference type="EMBL" id="CAKOGP040001446">
    <property type="protein sequence ID" value="CAJ1945529.1"/>
    <property type="molecule type" value="Genomic_DNA"/>
</dbReference>
<keyword evidence="3" id="KW-1185">Reference proteome</keyword>
<gene>
    <name evidence="2" type="ORF">CYCCA115_LOCUS9673</name>
</gene>
<feature type="compositionally biased region" description="Basic and acidic residues" evidence="1">
    <location>
        <begin position="441"/>
        <end position="463"/>
    </location>
</feature>
<protein>
    <submittedName>
        <fullName evidence="2">Uncharacterized protein</fullName>
    </submittedName>
</protein>
<feature type="compositionally biased region" description="Polar residues" evidence="1">
    <location>
        <begin position="102"/>
        <end position="115"/>
    </location>
</feature>
<name>A0AAD2CTA3_9STRA</name>
<reference evidence="2" key="1">
    <citation type="submission" date="2023-08" db="EMBL/GenBank/DDBJ databases">
        <authorList>
            <person name="Audoor S."/>
            <person name="Bilcke G."/>
        </authorList>
    </citation>
    <scope>NUCLEOTIDE SEQUENCE</scope>
</reference>
<organism evidence="2 3">
    <name type="scientific">Cylindrotheca closterium</name>
    <dbReference type="NCBI Taxonomy" id="2856"/>
    <lineage>
        <taxon>Eukaryota</taxon>
        <taxon>Sar</taxon>
        <taxon>Stramenopiles</taxon>
        <taxon>Ochrophyta</taxon>
        <taxon>Bacillariophyta</taxon>
        <taxon>Bacillariophyceae</taxon>
        <taxon>Bacillariophycidae</taxon>
        <taxon>Bacillariales</taxon>
        <taxon>Bacillariaceae</taxon>
        <taxon>Cylindrotheca</taxon>
    </lineage>
</organism>
<accession>A0AAD2CTA3</accession>
<comment type="caution">
    <text evidence="2">The sequence shown here is derived from an EMBL/GenBank/DDBJ whole genome shotgun (WGS) entry which is preliminary data.</text>
</comment>
<sequence length="496" mass="56976">MAAAKSSIATELSSSALPGNGEKKKDPAPLYITIGPQCCGKTTVLKDIDGLQDVCLDDQLDVYVSIATQQWLTLITTKASPNSNSNSNNNNNDVHNKEEESSTIPQELQRQVQGKTLAQRIQNDNPELNLILKRWNGDLSTTEFADALSQHYSNNVHSRNNQRRNDGETSPDVAAVLISVVEGFLSKDDPQLPTNTDVFCLESLFKPHTKTNQSAIQVAHYLVKAASPEIPLAWGNTNSKAKDFQQVLDIACLTNRPVHFVLCHPTWKLEEDDKQQHNIPWVEFSTLLSRNLKRLQATGRYIPANSIFDCCQRIQDQLIPSDCKSSWDVEQALVYQSTQPVRRHEKPLPFRYRLTRDRLIQKEYPERRPPQHRRQDQRREYSTNEERQYSKGRPPRPQQQRPQYNGRPQQNRGPPQDVRRFDNRRGYRDEDRSRRAGRGGYNDDRYARDGRGRGKDDQSRPQDRGQSPRGKRGYQDQRDGNSYPSEDNGSNKRYRR</sequence>